<dbReference type="PANTHER" id="PTHR38441:SF1">
    <property type="entry name" value="MEMBRANE PROTEIN"/>
    <property type="match status" value="1"/>
</dbReference>
<dbReference type="RefSeq" id="WP_091621303.1">
    <property type="nucleotide sequence ID" value="NZ_FOEF01000013.1"/>
</dbReference>
<sequence length="106" mass="12251">MPDEDTEPDWTQIQASPEFTLLRRQVRAFVFPMAALFLGWYLLYVLLAAYAHGFMSVRLWGEVTVGLVMGLLQFVSTFLITWLYVRYAARRLDPLAGRIRADAELH</sequence>
<organism evidence="2 3">
    <name type="scientific">Amycolatopsis saalfeldensis</name>
    <dbReference type="NCBI Taxonomy" id="394193"/>
    <lineage>
        <taxon>Bacteria</taxon>
        <taxon>Bacillati</taxon>
        <taxon>Actinomycetota</taxon>
        <taxon>Actinomycetes</taxon>
        <taxon>Pseudonocardiales</taxon>
        <taxon>Pseudonocardiaceae</taxon>
        <taxon>Amycolatopsis</taxon>
    </lineage>
</organism>
<reference evidence="2 3" key="1">
    <citation type="submission" date="2016-10" db="EMBL/GenBank/DDBJ databases">
        <authorList>
            <person name="de Groot N.N."/>
        </authorList>
    </citation>
    <scope>NUCLEOTIDE SEQUENCE [LARGE SCALE GENOMIC DNA]</scope>
    <source>
        <strain evidence="2 3">DSM 44993</strain>
    </source>
</reference>
<feature type="transmembrane region" description="Helical" evidence="1">
    <location>
        <begin position="63"/>
        <end position="85"/>
    </location>
</feature>
<protein>
    <submittedName>
        <fullName evidence="2">Uncharacterized membrane protein, DUF485 family</fullName>
    </submittedName>
</protein>
<evidence type="ECO:0000313" key="3">
    <source>
        <dbReference type="Proteomes" id="UP000198582"/>
    </source>
</evidence>
<dbReference type="STRING" id="394193.SAMN04489732_11320"/>
<dbReference type="SUPFAM" id="SSF103473">
    <property type="entry name" value="MFS general substrate transporter"/>
    <property type="match status" value="1"/>
</dbReference>
<dbReference type="PANTHER" id="PTHR38441">
    <property type="entry name" value="INTEGRAL MEMBRANE PROTEIN-RELATED"/>
    <property type="match status" value="1"/>
</dbReference>
<dbReference type="InterPro" id="IPR007436">
    <property type="entry name" value="DUF485"/>
</dbReference>
<evidence type="ECO:0000313" key="2">
    <source>
        <dbReference type="EMBL" id="SEP49349.1"/>
    </source>
</evidence>
<dbReference type="OrthoDB" id="3543412at2"/>
<dbReference type="EMBL" id="FOEF01000013">
    <property type="protein sequence ID" value="SEP49349.1"/>
    <property type="molecule type" value="Genomic_DNA"/>
</dbReference>
<name>A0A1H8YB31_9PSEU</name>
<proteinExistence type="predicted"/>
<keyword evidence="3" id="KW-1185">Reference proteome</keyword>
<keyword evidence="1" id="KW-0812">Transmembrane</keyword>
<keyword evidence="1" id="KW-1133">Transmembrane helix</keyword>
<accession>A0A1H8YB31</accession>
<dbReference type="Proteomes" id="UP000198582">
    <property type="component" value="Unassembled WGS sequence"/>
</dbReference>
<evidence type="ECO:0000256" key="1">
    <source>
        <dbReference type="SAM" id="Phobius"/>
    </source>
</evidence>
<gene>
    <name evidence="2" type="ORF">SAMN04489732_11320</name>
</gene>
<keyword evidence="1" id="KW-0472">Membrane</keyword>
<dbReference type="InterPro" id="IPR036259">
    <property type="entry name" value="MFS_trans_sf"/>
</dbReference>
<dbReference type="Pfam" id="PF04341">
    <property type="entry name" value="DUF485"/>
    <property type="match status" value="1"/>
</dbReference>
<dbReference type="AlphaFoldDB" id="A0A1H8YB31"/>
<feature type="transmembrane region" description="Helical" evidence="1">
    <location>
        <begin position="29"/>
        <end position="51"/>
    </location>
</feature>